<evidence type="ECO:0000256" key="1">
    <source>
        <dbReference type="ARBA" id="ARBA00010609"/>
    </source>
</evidence>
<gene>
    <name evidence="11" type="ORF">VHEMI08311</name>
</gene>
<keyword evidence="7" id="KW-1133">Transmembrane helix</keyword>
<dbReference type="InterPro" id="IPR011706">
    <property type="entry name" value="Cu-oxidase_C"/>
</dbReference>
<dbReference type="Pfam" id="PF00394">
    <property type="entry name" value="Cu-oxidase"/>
    <property type="match status" value="1"/>
</dbReference>
<keyword evidence="2" id="KW-0479">Metal-binding</keyword>
<comment type="similarity">
    <text evidence="1">Belongs to the multicopper oxidase family.</text>
</comment>
<dbReference type="InterPro" id="IPR045087">
    <property type="entry name" value="Cu-oxidase_fam"/>
</dbReference>
<keyword evidence="7" id="KW-0472">Membrane</keyword>
<dbReference type="Gene3D" id="2.60.40.420">
    <property type="entry name" value="Cupredoxins - blue copper proteins"/>
    <property type="match status" value="3"/>
</dbReference>
<evidence type="ECO:0000259" key="9">
    <source>
        <dbReference type="Pfam" id="PF07731"/>
    </source>
</evidence>
<dbReference type="GO" id="GO:0005507">
    <property type="term" value="F:copper ion binding"/>
    <property type="evidence" value="ECO:0007669"/>
    <property type="project" value="InterPro"/>
</dbReference>
<dbReference type="PANTHER" id="PTHR11709">
    <property type="entry name" value="MULTI-COPPER OXIDASE"/>
    <property type="match status" value="1"/>
</dbReference>
<evidence type="ECO:0000256" key="6">
    <source>
        <dbReference type="ARBA" id="ARBA00023180"/>
    </source>
</evidence>
<feature type="transmembrane region" description="Helical" evidence="7">
    <location>
        <begin position="20"/>
        <end position="39"/>
    </location>
</feature>
<dbReference type="InterPro" id="IPR002355">
    <property type="entry name" value="Cu_oxidase_Cu_BS"/>
</dbReference>
<evidence type="ECO:0000256" key="7">
    <source>
        <dbReference type="SAM" id="Phobius"/>
    </source>
</evidence>
<keyword evidence="12" id="KW-1185">Reference proteome</keyword>
<dbReference type="OrthoDB" id="2121828at2759"/>
<evidence type="ECO:0000256" key="5">
    <source>
        <dbReference type="ARBA" id="ARBA00023008"/>
    </source>
</evidence>
<dbReference type="InterPro" id="IPR008972">
    <property type="entry name" value="Cupredoxin"/>
</dbReference>
<dbReference type="Pfam" id="PF07731">
    <property type="entry name" value="Cu-oxidase_2"/>
    <property type="match status" value="1"/>
</dbReference>
<keyword evidence="5" id="KW-0186">Copper</keyword>
<dbReference type="InterPro" id="IPR011707">
    <property type="entry name" value="Cu-oxidase-like_N"/>
</dbReference>
<dbReference type="SUPFAM" id="SSF49503">
    <property type="entry name" value="Cupredoxins"/>
    <property type="match status" value="3"/>
</dbReference>
<dbReference type="CDD" id="cd04205">
    <property type="entry name" value="CuRO_2_LCC_like"/>
    <property type="match status" value="1"/>
</dbReference>
<evidence type="ECO:0008006" key="13">
    <source>
        <dbReference type="Google" id="ProtNLM"/>
    </source>
</evidence>
<feature type="domain" description="Plastocyanin-like" evidence="10">
    <location>
        <begin position="101"/>
        <end position="221"/>
    </location>
</feature>
<dbReference type="Pfam" id="PF07732">
    <property type="entry name" value="Cu-oxidase_3"/>
    <property type="match status" value="1"/>
</dbReference>
<dbReference type="InterPro" id="IPR001117">
    <property type="entry name" value="Cu-oxidase_2nd"/>
</dbReference>
<evidence type="ECO:0000313" key="12">
    <source>
        <dbReference type="Proteomes" id="UP000039046"/>
    </source>
</evidence>
<keyword evidence="6" id="KW-0325">Glycoprotein</keyword>
<dbReference type="CDD" id="cd04206">
    <property type="entry name" value="CuRO_1_LCC_like"/>
    <property type="match status" value="1"/>
</dbReference>
<evidence type="ECO:0000313" key="11">
    <source>
        <dbReference type="EMBL" id="CEJ92677.1"/>
    </source>
</evidence>
<dbReference type="PROSITE" id="PS00080">
    <property type="entry name" value="MULTICOPPER_OXIDASE2"/>
    <property type="match status" value="1"/>
</dbReference>
<evidence type="ECO:0000259" key="8">
    <source>
        <dbReference type="Pfam" id="PF00394"/>
    </source>
</evidence>
<keyword evidence="4" id="KW-0560">Oxidoreductase</keyword>
<reference evidence="11 12" key="1">
    <citation type="journal article" date="2015" name="Genome Announc.">
        <title>Draft Genome Sequence and Gene Annotation of the Entomopathogenic Fungus Verticillium hemipterigenum.</title>
        <authorList>
            <person name="Horn F."/>
            <person name="Habel A."/>
            <person name="Scharf D.H."/>
            <person name="Dworschak J."/>
            <person name="Brakhage A.A."/>
            <person name="Guthke R."/>
            <person name="Hertweck C."/>
            <person name="Linde J."/>
        </authorList>
    </citation>
    <scope>NUCLEOTIDE SEQUENCE [LARGE SCALE GENOMIC DNA]</scope>
</reference>
<dbReference type="PROSITE" id="PS00079">
    <property type="entry name" value="MULTICOPPER_OXIDASE1"/>
    <property type="match status" value="1"/>
</dbReference>
<evidence type="ECO:0000259" key="10">
    <source>
        <dbReference type="Pfam" id="PF07732"/>
    </source>
</evidence>
<feature type="domain" description="Plastocyanin-like" evidence="9">
    <location>
        <begin position="492"/>
        <end position="620"/>
    </location>
</feature>
<name>A0A0A1TPJ6_9HYPO</name>
<keyword evidence="3" id="KW-0732">Signal</keyword>
<dbReference type="Proteomes" id="UP000039046">
    <property type="component" value="Unassembled WGS sequence"/>
</dbReference>
<evidence type="ECO:0000256" key="2">
    <source>
        <dbReference type="ARBA" id="ARBA00022723"/>
    </source>
</evidence>
<dbReference type="InterPro" id="IPR033138">
    <property type="entry name" value="Cu_oxidase_CS"/>
</dbReference>
<proteinExistence type="inferred from homology"/>
<accession>A0A0A1TPJ6</accession>
<dbReference type="AlphaFoldDB" id="A0A0A1TPJ6"/>
<dbReference type="EMBL" id="CDHN01000005">
    <property type="protein sequence ID" value="CEJ92677.1"/>
    <property type="molecule type" value="Genomic_DNA"/>
</dbReference>
<dbReference type="STRING" id="1531966.A0A0A1TPJ6"/>
<sequence>MDKLHPAGVGSQPRPRRMVLSFGVTLLLLTLAGYCMIAFEYSTGTFNVHKNALFSVINGHGATSNTSEKAPEVDVTGDRFALHPLQHILRKPKTLKFDWNITKAKHSPDGVLKDVYLINGLFPGPTIEARSGDELEIHVTNNIEDDDHDGISVHWHGLSMKGANHMDGAVGITQCTIAQNGSFTYKFKVQDDDHGTFWYHAHSAVKRADGLFGGLVVHKPAGAEAKEGDLTKYKYDAERLFLIGDWHHLQASDVLEWYKDPGHFGLEPAPESLLINGEGSFNCSNANDVQDVKCAAKPVPSFQVHGQKAVRLRVINTGASAGYSLQLGQGSMRVITVDGGGAVQNAPAASAVGVLYPGERMDVLLEHSEARNIDTNLTVILDEEIMPLMNPALTPTQHFPFRWERTDKTKRGFESVTAREEVVKQFDLQDAQGEPIDAKSSVHKKPPHAALFYSTIDIRATQNNEPVGNVNHTSWILADPAAKPLLALDRTQWDGVTKQPSSRQKFHVPFFPEGEWIDIVVNNGDDKGHPFHIHGFDFYVVSTAISELGQWYNPFDPDNKDYQVQKFSTQTALRKDTVHVPSRGHAILRFKMDNVGLWLMHCHVLWHQAIGMGIVLQVGNSTQATMDKASASCTK</sequence>
<organism evidence="11 12">
    <name type="scientific">[Torrubiella] hemipterigena</name>
    <dbReference type="NCBI Taxonomy" id="1531966"/>
    <lineage>
        <taxon>Eukaryota</taxon>
        <taxon>Fungi</taxon>
        <taxon>Dikarya</taxon>
        <taxon>Ascomycota</taxon>
        <taxon>Pezizomycotina</taxon>
        <taxon>Sordariomycetes</taxon>
        <taxon>Hypocreomycetidae</taxon>
        <taxon>Hypocreales</taxon>
        <taxon>Clavicipitaceae</taxon>
        <taxon>Clavicipitaceae incertae sedis</taxon>
        <taxon>'Torrubiella' clade</taxon>
    </lineage>
</organism>
<keyword evidence="7" id="KW-0812">Transmembrane</keyword>
<dbReference type="HOGENOM" id="CLU_006504_7_2_1"/>
<evidence type="ECO:0000256" key="3">
    <source>
        <dbReference type="ARBA" id="ARBA00022729"/>
    </source>
</evidence>
<dbReference type="GO" id="GO:0016491">
    <property type="term" value="F:oxidoreductase activity"/>
    <property type="evidence" value="ECO:0007669"/>
    <property type="project" value="UniProtKB-KW"/>
</dbReference>
<evidence type="ECO:0000256" key="4">
    <source>
        <dbReference type="ARBA" id="ARBA00023002"/>
    </source>
</evidence>
<dbReference type="PANTHER" id="PTHR11709:SF394">
    <property type="entry name" value="FI03373P-RELATED"/>
    <property type="match status" value="1"/>
</dbReference>
<protein>
    <recommendedName>
        <fullName evidence="13">Multicopper oxidase family protein</fullName>
    </recommendedName>
</protein>
<feature type="domain" description="Plastocyanin-like" evidence="8">
    <location>
        <begin position="240"/>
        <end position="369"/>
    </location>
</feature>